<comment type="caution">
    <text evidence="1">The sequence shown here is derived from an EMBL/GenBank/DDBJ whole genome shotgun (WGS) entry which is preliminary data.</text>
</comment>
<proteinExistence type="predicted"/>
<evidence type="ECO:0000313" key="2">
    <source>
        <dbReference type="Proteomes" id="UP000623467"/>
    </source>
</evidence>
<reference evidence="1" key="1">
    <citation type="submission" date="2020-05" db="EMBL/GenBank/DDBJ databases">
        <title>Mycena genomes resolve the evolution of fungal bioluminescence.</title>
        <authorList>
            <person name="Tsai I.J."/>
        </authorList>
    </citation>
    <scope>NUCLEOTIDE SEQUENCE</scope>
    <source>
        <strain evidence="1">160909Yilan</strain>
    </source>
</reference>
<keyword evidence="2" id="KW-1185">Reference proteome</keyword>
<accession>A0A8H6YTH7</accession>
<name>A0A8H6YTH7_9AGAR</name>
<dbReference type="OrthoDB" id="2977329at2759"/>
<gene>
    <name evidence="1" type="ORF">MSAN_00947200</name>
</gene>
<protein>
    <recommendedName>
        <fullName evidence="3">F-box domain-containing protein</fullName>
    </recommendedName>
</protein>
<dbReference type="EMBL" id="JACAZH010000006">
    <property type="protein sequence ID" value="KAF7366885.1"/>
    <property type="molecule type" value="Genomic_DNA"/>
</dbReference>
<evidence type="ECO:0008006" key="3">
    <source>
        <dbReference type="Google" id="ProtNLM"/>
    </source>
</evidence>
<evidence type="ECO:0000313" key="1">
    <source>
        <dbReference type="EMBL" id="KAF7366885.1"/>
    </source>
</evidence>
<sequence length="342" mass="37185">MSQLPQELLDIVVDNLHDDTRSLKSCALAARAFLTSARIHIFRRIEIIPPKLKTNSSSSPCQKLLGLLTSSPHLPRLVEELCVVLMGSNFTDSSELQNIHKGPMPWITADDSLPLVLPPPQSQAHIPNRKRPTCLGNLAILGERTPAPENCSNSYILLPDTRVCPPARNRRQVSRAAVVALPRRSGSQRALALACVVHLAAAGAHRESLASRGFGITPMAATAAHPSRLRPALWAPLRISQCTGDRLGPCQCAHGSNISITIAEHHNAGRERGRASASFVSSFASSRWLPLIQFQLPSPALDPYIRHLALAVRSYIFLLLSVLSPIAPRGDCIRRPRRAGGH</sequence>
<organism evidence="1 2">
    <name type="scientific">Mycena sanguinolenta</name>
    <dbReference type="NCBI Taxonomy" id="230812"/>
    <lineage>
        <taxon>Eukaryota</taxon>
        <taxon>Fungi</taxon>
        <taxon>Dikarya</taxon>
        <taxon>Basidiomycota</taxon>
        <taxon>Agaricomycotina</taxon>
        <taxon>Agaricomycetes</taxon>
        <taxon>Agaricomycetidae</taxon>
        <taxon>Agaricales</taxon>
        <taxon>Marasmiineae</taxon>
        <taxon>Mycenaceae</taxon>
        <taxon>Mycena</taxon>
    </lineage>
</organism>
<dbReference type="AlphaFoldDB" id="A0A8H6YTH7"/>
<dbReference type="Proteomes" id="UP000623467">
    <property type="component" value="Unassembled WGS sequence"/>
</dbReference>